<evidence type="ECO:0000313" key="8">
    <source>
        <dbReference type="EMBL" id="KAF7352603.1"/>
    </source>
</evidence>
<feature type="region of interest" description="Disordered" evidence="6">
    <location>
        <begin position="191"/>
        <end position="217"/>
    </location>
</feature>
<evidence type="ECO:0000256" key="1">
    <source>
        <dbReference type="ARBA" id="ARBA00004167"/>
    </source>
</evidence>
<dbReference type="InterPro" id="IPR009011">
    <property type="entry name" value="Man6P_isomerase_rcpt-bd_dom_sf"/>
</dbReference>
<evidence type="ECO:0000256" key="4">
    <source>
        <dbReference type="ARBA" id="ARBA00022989"/>
    </source>
</evidence>
<keyword evidence="9" id="KW-1185">Reference proteome</keyword>
<feature type="signal peptide" evidence="7">
    <location>
        <begin position="1"/>
        <end position="19"/>
    </location>
</feature>
<dbReference type="SUPFAM" id="SSF50911">
    <property type="entry name" value="Mannose 6-phosphate receptor domain"/>
    <property type="match status" value="1"/>
</dbReference>
<keyword evidence="5" id="KW-0472">Membrane</keyword>
<dbReference type="AlphaFoldDB" id="A0A8H7CYZ7"/>
<protein>
    <submittedName>
        <fullName evidence="8">Autophagy-related protein 27</fullName>
    </submittedName>
</protein>
<evidence type="ECO:0000256" key="6">
    <source>
        <dbReference type="SAM" id="MobiDB-lite"/>
    </source>
</evidence>
<gene>
    <name evidence="8" type="ORF">MVEN_01225800</name>
</gene>
<evidence type="ECO:0000256" key="5">
    <source>
        <dbReference type="ARBA" id="ARBA00023136"/>
    </source>
</evidence>
<dbReference type="EMBL" id="JACAZI010000009">
    <property type="protein sequence ID" value="KAF7352603.1"/>
    <property type="molecule type" value="Genomic_DNA"/>
</dbReference>
<proteinExistence type="predicted"/>
<keyword evidence="2" id="KW-0812">Transmembrane</keyword>
<organism evidence="8 9">
    <name type="scientific">Mycena venus</name>
    <dbReference type="NCBI Taxonomy" id="2733690"/>
    <lineage>
        <taxon>Eukaryota</taxon>
        <taxon>Fungi</taxon>
        <taxon>Dikarya</taxon>
        <taxon>Basidiomycota</taxon>
        <taxon>Agaricomycotina</taxon>
        <taxon>Agaricomycetes</taxon>
        <taxon>Agaricomycetidae</taxon>
        <taxon>Agaricales</taxon>
        <taxon>Marasmiineae</taxon>
        <taxon>Mycenaceae</taxon>
        <taxon>Mycena</taxon>
    </lineage>
</organism>
<keyword evidence="4" id="KW-1133">Transmembrane helix</keyword>
<name>A0A8H7CYZ7_9AGAR</name>
<dbReference type="InterPro" id="IPR018939">
    <property type="entry name" value="Autophagy-rel_prot_27"/>
</dbReference>
<dbReference type="Gene3D" id="2.70.130.10">
    <property type="entry name" value="Mannose-6-phosphate receptor binding domain"/>
    <property type="match status" value="1"/>
</dbReference>
<reference evidence="8" key="1">
    <citation type="submission" date="2020-05" db="EMBL/GenBank/DDBJ databases">
        <title>Mycena genomes resolve the evolution of fungal bioluminescence.</title>
        <authorList>
            <person name="Tsai I.J."/>
        </authorList>
    </citation>
    <scope>NUCLEOTIDE SEQUENCE</scope>
    <source>
        <strain evidence="8">CCC161011</strain>
    </source>
</reference>
<dbReference type="Proteomes" id="UP000620124">
    <property type="component" value="Unassembled WGS sequence"/>
</dbReference>
<feature type="compositionally biased region" description="Pro residues" evidence="6">
    <location>
        <begin position="208"/>
        <end position="217"/>
    </location>
</feature>
<evidence type="ECO:0000256" key="7">
    <source>
        <dbReference type="SAM" id="SignalP"/>
    </source>
</evidence>
<sequence length="217" mass="23937">MRASFRALLAAQLLLVAAAANDYPCNFTLDSLEFNLCPLFSGKPISISLDEETPPTRTVHRYAFGLGAPLKFDTTLPKELQCPEGTWICLSIVNIRPGHDSEPPRILQVIPVAGNQGLNPMAKMLAKVKADDVHEPLQVTLHGGHYKHRSQKASFEFHCDHSLDEPTLPKFTWQFNGTHNFLWRTKHACPRALPPGAPGPRPEEPDADPPATPPARS</sequence>
<dbReference type="GO" id="GO:0016020">
    <property type="term" value="C:membrane"/>
    <property type="evidence" value="ECO:0007669"/>
    <property type="project" value="UniProtKB-SubCell"/>
</dbReference>
<comment type="caution">
    <text evidence="8">The sequence shown here is derived from an EMBL/GenBank/DDBJ whole genome shotgun (WGS) entry which is preliminary data.</text>
</comment>
<evidence type="ECO:0000256" key="3">
    <source>
        <dbReference type="ARBA" id="ARBA00022729"/>
    </source>
</evidence>
<keyword evidence="3 7" id="KW-0732">Signal</keyword>
<comment type="subcellular location">
    <subcellularLocation>
        <location evidence="1">Membrane</location>
        <topology evidence="1">Single-pass membrane protein</topology>
    </subcellularLocation>
</comment>
<feature type="chain" id="PRO_5034670826" evidence="7">
    <location>
        <begin position="20"/>
        <end position="217"/>
    </location>
</feature>
<evidence type="ECO:0000256" key="2">
    <source>
        <dbReference type="ARBA" id="ARBA00022692"/>
    </source>
</evidence>
<dbReference type="OrthoDB" id="29460at2759"/>
<evidence type="ECO:0000313" key="9">
    <source>
        <dbReference type="Proteomes" id="UP000620124"/>
    </source>
</evidence>
<accession>A0A8H7CYZ7</accession>
<dbReference type="Pfam" id="PF09451">
    <property type="entry name" value="ATG27"/>
    <property type="match status" value="1"/>
</dbReference>